<proteinExistence type="predicted"/>
<dbReference type="PROSITE" id="PS51257">
    <property type="entry name" value="PROKAR_LIPOPROTEIN"/>
    <property type="match status" value="1"/>
</dbReference>
<accession>A0ABS0F5C6</accession>
<protein>
    <recommendedName>
        <fullName evidence="4">YtkA-like</fullName>
    </recommendedName>
</protein>
<feature type="signal peptide" evidence="1">
    <location>
        <begin position="1"/>
        <end position="23"/>
    </location>
</feature>
<feature type="chain" id="PRO_5047406771" description="YtkA-like" evidence="1">
    <location>
        <begin position="24"/>
        <end position="166"/>
    </location>
</feature>
<dbReference type="EMBL" id="JADPKZ010000044">
    <property type="protein sequence ID" value="MBF8378451.1"/>
    <property type="molecule type" value="Genomic_DNA"/>
</dbReference>
<name>A0ABS0F5C6_9BACL</name>
<evidence type="ECO:0000313" key="3">
    <source>
        <dbReference type="Proteomes" id="UP000642910"/>
    </source>
</evidence>
<comment type="caution">
    <text evidence="2">The sequence shown here is derived from an EMBL/GenBank/DDBJ whole genome shotgun (WGS) entry which is preliminary data.</text>
</comment>
<reference evidence="2 3" key="1">
    <citation type="submission" date="2020-11" db="EMBL/GenBank/DDBJ databases">
        <title>Genomic insight of Alicyclobacillus mali FL 18 reveals a new arsenic-resistant strain, with potential in environmental biotechnology.</title>
        <authorList>
            <person name="Fiorentino G."/>
            <person name="Gallo G."/>
            <person name="Aulitto M."/>
        </authorList>
    </citation>
    <scope>NUCLEOTIDE SEQUENCE [LARGE SCALE GENOMIC DNA]</scope>
    <source>
        <strain evidence="2 3">FL 18</strain>
    </source>
</reference>
<dbReference type="Proteomes" id="UP000642910">
    <property type="component" value="Unassembled WGS sequence"/>
</dbReference>
<dbReference type="RefSeq" id="WP_195867924.1">
    <property type="nucleotide sequence ID" value="NZ_JADPKZ010000044.1"/>
</dbReference>
<evidence type="ECO:0000313" key="2">
    <source>
        <dbReference type="EMBL" id="MBF8378451.1"/>
    </source>
</evidence>
<keyword evidence="1" id="KW-0732">Signal</keyword>
<organism evidence="2 3">
    <name type="scientific">Alicyclobacillus mali</name>
    <name type="common">ex Roth et al. 2021</name>
    <dbReference type="NCBI Taxonomy" id="1123961"/>
    <lineage>
        <taxon>Bacteria</taxon>
        <taxon>Bacillati</taxon>
        <taxon>Bacillota</taxon>
        <taxon>Bacilli</taxon>
        <taxon>Bacillales</taxon>
        <taxon>Alicyclobacillaceae</taxon>
        <taxon>Alicyclobacillus</taxon>
    </lineage>
</organism>
<evidence type="ECO:0008006" key="4">
    <source>
        <dbReference type="Google" id="ProtNLM"/>
    </source>
</evidence>
<sequence>MKPKRIRALAAMVLIAAWTSGCGTQHGTKTATPPPSTARTSSPVIIAEAALKPRSKSAINASATLVVNRENQTLTVSVDAVHLTPHRKYGAVLVAAPGAEGPSRWLGTFQADARGEATYMTIVQQVTDIPASGWQMELTSGSNVLAAGDVHLVPMSNQLPKSLPTN</sequence>
<evidence type="ECO:0000256" key="1">
    <source>
        <dbReference type="SAM" id="SignalP"/>
    </source>
</evidence>
<keyword evidence="3" id="KW-1185">Reference proteome</keyword>
<gene>
    <name evidence="2" type="ORF">IW967_11340</name>
</gene>